<feature type="transmembrane region" description="Helical" evidence="7">
    <location>
        <begin position="174"/>
        <end position="194"/>
    </location>
</feature>
<feature type="transmembrane region" description="Helical" evidence="7">
    <location>
        <begin position="122"/>
        <end position="144"/>
    </location>
</feature>
<comment type="subcellular location">
    <subcellularLocation>
        <location evidence="1">Membrane</location>
        <topology evidence="1">Multi-pass membrane protein</topology>
    </subcellularLocation>
</comment>
<comment type="caution">
    <text evidence="9">The sequence shown here is derived from an EMBL/GenBank/DDBJ whole genome shotgun (WGS) entry which is preliminary data.</text>
</comment>
<dbReference type="PANTHER" id="PTHR33048">
    <property type="entry name" value="PTH11-LIKE INTEGRAL MEMBRANE PROTEIN (AFU_ORTHOLOGUE AFUA_5G11245)"/>
    <property type="match status" value="1"/>
</dbReference>
<feature type="compositionally biased region" description="Polar residues" evidence="6">
    <location>
        <begin position="316"/>
        <end position="329"/>
    </location>
</feature>
<feature type="transmembrane region" description="Helical" evidence="7">
    <location>
        <begin position="242"/>
        <end position="266"/>
    </location>
</feature>
<feature type="transmembrane region" description="Helical" evidence="7">
    <location>
        <begin position="12"/>
        <end position="29"/>
    </location>
</feature>
<gene>
    <name evidence="9" type="ORF">PG991_000664</name>
</gene>
<comment type="similarity">
    <text evidence="5">Belongs to the SAT4 family.</text>
</comment>
<evidence type="ECO:0000256" key="1">
    <source>
        <dbReference type="ARBA" id="ARBA00004141"/>
    </source>
</evidence>
<organism evidence="9 10">
    <name type="scientific">Apiospora marii</name>
    <dbReference type="NCBI Taxonomy" id="335849"/>
    <lineage>
        <taxon>Eukaryota</taxon>
        <taxon>Fungi</taxon>
        <taxon>Dikarya</taxon>
        <taxon>Ascomycota</taxon>
        <taxon>Pezizomycotina</taxon>
        <taxon>Sordariomycetes</taxon>
        <taxon>Xylariomycetidae</taxon>
        <taxon>Amphisphaeriales</taxon>
        <taxon>Apiosporaceae</taxon>
        <taxon>Apiospora</taxon>
    </lineage>
</organism>
<evidence type="ECO:0000313" key="9">
    <source>
        <dbReference type="EMBL" id="KAK8037318.1"/>
    </source>
</evidence>
<feature type="transmembrane region" description="Helical" evidence="7">
    <location>
        <begin position="206"/>
        <end position="230"/>
    </location>
</feature>
<feature type="non-terminal residue" evidence="9">
    <location>
        <position position="395"/>
    </location>
</feature>
<dbReference type="EMBL" id="JAQQWI010000002">
    <property type="protein sequence ID" value="KAK8037318.1"/>
    <property type="molecule type" value="Genomic_DNA"/>
</dbReference>
<feature type="compositionally biased region" description="Polar residues" evidence="6">
    <location>
        <begin position="371"/>
        <end position="383"/>
    </location>
</feature>
<feature type="compositionally biased region" description="Polar residues" evidence="6">
    <location>
        <begin position="277"/>
        <end position="305"/>
    </location>
</feature>
<keyword evidence="4 7" id="KW-0472">Membrane</keyword>
<keyword evidence="3 7" id="KW-1133">Transmembrane helix</keyword>
<dbReference type="InterPro" id="IPR052337">
    <property type="entry name" value="SAT4-like"/>
</dbReference>
<keyword evidence="10" id="KW-1185">Reference proteome</keyword>
<evidence type="ECO:0000256" key="5">
    <source>
        <dbReference type="ARBA" id="ARBA00038359"/>
    </source>
</evidence>
<evidence type="ECO:0000256" key="4">
    <source>
        <dbReference type="ARBA" id="ARBA00023136"/>
    </source>
</evidence>
<sequence>MEDPNESRAPRLLAATWSLTTASGIFLALRIYCKRRRSTGLWWDDHLMIAAWFSLLIGICINTYITTLGMGRHYSTVSPENKIAINRDTIFVALFGIMASGLSKTSFAVTLYRLFSDKWMRFFLLFVVVTINLFLNSVWITGFAKCTPIEKVWDSSVEGTCWDKQKLNKWQVFASYYSSIMDFVLAFLPWKTLLNMTMPLREKVGVTVAMSMGAIAGITGIVKSVLVSAITDPDVTYSRVDLTIWTIAEPAVTIMAASLPVLRMLYREFRSSQRSYYKNGASSNQYGQTDNRTGNRRNTMTANQHSRPHRKGNSVMVMSTSQWQESQEALQRDLEAGSTGGGSHTGAAASRSGSGVRSPAHGITKTREVTVETSPGTPHSSAADSFEMVSFEKER</sequence>
<accession>A0ABR1SSL9</accession>
<evidence type="ECO:0000256" key="7">
    <source>
        <dbReference type="SAM" id="Phobius"/>
    </source>
</evidence>
<evidence type="ECO:0000256" key="3">
    <source>
        <dbReference type="ARBA" id="ARBA00022989"/>
    </source>
</evidence>
<evidence type="ECO:0000259" key="8">
    <source>
        <dbReference type="Pfam" id="PF20684"/>
    </source>
</evidence>
<feature type="region of interest" description="Disordered" evidence="6">
    <location>
        <begin position="277"/>
        <end position="395"/>
    </location>
</feature>
<feature type="domain" description="Rhodopsin" evidence="8">
    <location>
        <begin position="29"/>
        <end position="267"/>
    </location>
</feature>
<dbReference type="Proteomes" id="UP001396898">
    <property type="component" value="Unassembled WGS sequence"/>
</dbReference>
<evidence type="ECO:0000256" key="2">
    <source>
        <dbReference type="ARBA" id="ARBA00022692"/>
    </source>
</evidence>
<proteinExistence type="inferred from homology"/>
<feature type="transmembrane region" description="Helical" evidence="7">
    <location>
        <begin position="49"/>
        <end position="70"/>
    </location>
</feature>
<reference evidence="9 10" key="1">
    <citation type="submission" date="2023-01" db="EMBL/GenBank/DDBJ databases">
        <title>Analysis of 21 Apiospora genomes using comparative genomics revels a genus with tremendous synthesis potential of carbohydrate active enzymes and secondary metabolites.</title>
        <authorList>
            <person name="Sorensen T."/>
        </authorList>
    </citation>
    <scope>NUCLEOTIDE SEQUENCE [LARGE SCALE GENOMIC DNA]</scope>
    <source>
        <strain evidence="9 10">CBS 20057</strain>
    </source>
</reference>
<feature type="transmembrane region" description="Helical" evidence="7">
    <location>
        <begin position="90"/>
        <end position="115"/>
    </location>
</feature>
<protein>
    <recommendedName>
        <fullName evidence="8">Rhodopsin domain-containing protein</fullName>
    </recommendedName>
</protein>
<dbReference type="PANTHER" id="PTHR33048:SF42">
    <property type="entry name" value="INTEGRAL MEMBRANE PROTEIN"/>
    <property type="match status" value="1"/>
</dbReference>
<feature type="compositionally biased region" description="Low complexity" evidence="6">
    <location>
        <begin position="345"/>
        <end position="358"/>
    </location>
</feature>
<evidence type="ECO:0000313" key="10">
    <source>
        <dbReference type="Proteomes" id="UP001396898"/>
    </source>
</evidence>
<keyword evidence="2 7" id="KW-0812">Transmembrane</keyword>
<dbReference type="InterPro" id="IPR049326">
    <property type="entry name" value="Rhodopsin_dom_fungi"/>
</dbReference>
<name>A0ABR1SSL9_9PEZI</name>
<evidence type="ECO:0000256" key="6">
    <source>
        <dbReference type="SAM" id="MobiDB-lite"/>
    </source>
</evidence>
<dbReference type="Pfam" id="PF20684">
    <property type="entry name" value="Fung_rhodopsin"/>
    <property type="match status" value="1"/>
</dbReference>